<evidence type="ECO:0000256" key="1">
    <source>
        <dbReference type="SAM" id="MobiDB-lite"/>
    </source>
</evidence>
<dbReference type="KEGG" id="pxu:106118018"/>
<dbReference type="RefSeq" id="XP_013168027.1">
    <property type="nucleotide sequence ID" value="XM_013312573.1"/>
</dbReference>
<feature type="domain" description="Transposable element P transposase-like RNase H" evidence="2">
    <location>
        <begin position="260"/>
        <end position="395"/>
    </location>
</feature>
<reference evidence="3" key="1">
    <citation type="submission" date="2025-08" db="UniProtKB">
        <authorList>
            <consortium name="RefSeq"/>
        </authorList>
    </citation>
    <scope>IDENTIFICATION</scope>
</reference>
<dbReference type="InterPro" id="IPR048365">
    <property type="entry name" value="TNP-like_RNaseH_N"/>
</dbReference>
<dbReference type="AlphaFoldDB" id="A0AAJ6ZA06"/>
<gene>
    <name evidence="3" type="primary">LOC106118018</name>
</gene>
<feature type="region of interest" description="Disordered" evidence="1">
    <location>
        <begin position="203"/>
        <end position="240"/>
    </location>
</feature>
<protein>
    <submittedName>
        <fullName evidence="3">Uncharacterized protein LOC106118018 isoform X1</fullName>
    </submittedName>
</protein>
<feature type="compositionally biased region" description="Low complexity" evidence="1">
    <location>
        <begin position="218"/>
        <end position="235"/>
    </location>
</feature>
<organism evidence="3">
    <name type="scientific">Papilio xuthus</name>
    <name type="common">Asian swallowtail butterfly</name>
    <dbReference type="NCBI Taxonomy" id="66420"/>
    <lineage>
        <taxon>Eukaryota</taxon>
        <taxon>Metazoa</taxon>
        <taxon>Ecdysozoa</taxon>
        <taxon>Arthropoda</taxon>
        <taxon>Hexapoda</taxon>
        <taxon>Insecta</taxon>
        <taxon>Pterygota</taxon>
        <taxon>Neoptera</taxon>
        <taxon>Endopterygota</taxon>
        <taxon>Lepidoptera</taxon>
        <taxon>Glossata</taxon>
        <taxon>Ditrysia</taxon>
        <taxon>Papilionoidea</taxon>
        <taxon>Papilionidae</taxon>
        <taxon>Papilioninae</taxon>
        <taxon>Papilio</taxon>
    </lineage>
</organism>
<dbReference type="GeneID" id="106118018"/>
<evidence type="ECO:0000313" key="3">
    <source>
        <dbReference type="RefSeq" id="XP_013168027.1"/>
    </source>
</evidence>
<sequence length="833" mass="95975">MNQRNEQIFRSRHGSSKAKIVCQICGLKTQLKNVPRHVFMARVNTGVKATNKEDLTSLPLEKVSAKFVCKHHFQSNDLKPSLKHLNPDVIASLKLTPKALSDDLPSGFPLPSRNCDGRNLFPNPPLNDVSIIELQDHDYCINTVREIRNKSAEYSVEPNIDNTENPTQASDVLPIEIQETGVIETGEIETGAVKTEATDTNTIETNAIETDSSKISPNESSNNNVNSTNSEQNVQETTKANKSINRWLQQPRYQTLTAASGLYTTVLSDLKEKAKRYIGKKDTVCVLLFDEIKLQEHVYYNSYLGKVVGYVDLGEEGGRGKELANHVLVFMLGNLIYRPFLKQPIAHYFFRDKMSTEMLSKILITIIKAVRDAGYMVMASVCEDKQTYVDALNLLKGNTDNPDDLNYYLVDNEKVYIIYDVPRLFMAIRNNLIQYGEMVIDNKKLKWSHLIMAQEKNNSTYNFFKVKSHVNDIDWTRNGIKLAIQIFSNTMAAILKLLSESVDYILEEEELFQAGIVIEYLDILFDCTNGPLCAKDFKQNRKYVMKNSNHHDQWIVYKRILSDTYFFIDNLHYAYNVKCMKSYVTTISSLQDIWRVVTENDFTSLNLRKFNLDALHSIFECLKEELFNNSVTSYDIEFAINAYMPKTNSETNCANENILFHNFVNQKAIYIKTDLDLRCLFFRFDLVPIVYISSYCAAVILKNEICENCHNILKVSEDKSVDSTNMLNKYWRERLPVIYPSDKLCDTVQSAMKAFERDVQHLLHIKNILNYSVMMMSNNCDVSWMCKQHRYTMSKKLFQNLSYLLIRNNCWLKNEYLMKQSGKTADKVNELES</sequence>
<dbReference type="Proteomes" id="UP000694872">
    <property type="component" value="Unplaced"/>
</dbReference>
<proteinExistence type="predicted"/>
<name>A0AAJ6ZA06_PAPXU</name>
<accession>A0AAJ6ZA06</accession>
<evidence type="ECO:0000259" key="2">
    <source>
        <dbReference type="Pfam" id="PF21787"/>
    </source>
</evidence>
<feature type="compositionally biased region" description="Polar residues" evidence="1">
    <location>
        <begin position="203"/>
        <end position="217"/>
    </location>
</feature>
<dbReference type="Pfam" id="PF21787">
    <property type="entry name" value="TNP-like_RNaseH_N"/>
    <property type="match status" value="1"/>
</dbReference>